<comment type="caution">
    <text evidence="4">The sequence shown here is derived from an EMBL/GenBank/DDBJ whole genome shotgun (WGS) entry which is preliminary data.</text>
</comment>
<dbReference type="Pfam" id="PF05532">
    <property type="entry name" value="CsbD"/>
    <property type="match status" value="1"/>
</dbReference>
<feature type="region of interest" description="Disordered" evidence="2">
    <location>
        <begin position="1"/>
        <end position="47"/>
    </location>
</feature>
<accession>A0A2S6N729</accession>
<dbReference type="Gene3D" id="1.10.1470.10">
    <property type="entry name" value="YjbJ"/>
    <property type="match status" value="1"/>
</dbReference>
<dbReference type="InterPro" id="IPR050423">
    <property type="entry name" value="UPF0337_stress_rsp"/>
</dbReference>
<dbReference type="SUPFAM" id="SSF69047">
    <property type="entry name" value="Hypothetical protein YjbJ"/>
    <property type="match status" value="1"/>
</dbReference>
<evidence type="ECO:0000259" key="3">
    <source>
        <dbReference type="Pfam" id="PF05532"/>
    </source>
</evidence>
<evidence type="ECO:0000313" key="5">
    <source>
        <dbReference type="Proteomes" id="UP000239724"/>
    </source>
</evidence>
<dbReference type="PANTHER" id="PTHR34977:SF1">
    <property type="entry name" value="UPF0337 PROTEIN YJBJ"/>
    <property type="match status" value="1"/>
</dbReference>
<protein>
    <submittedName>
        <fullName evidence="4">CsbD family protein</fullName>
    </submittedName>
</protein>
<gene>
    <name evidence="4" type="ORF">CCS01_19240</name>
</gene>
<dbReference type="InterPro" id="IPR036629">
    <property type="entry name" value="YjbJ_sf"/>
</dbReference>
<organism evidence="4 5">
    <name type="scientific">Rhodopila globiformis</name>
    <name type="common">Rhodopseudomonas globiformis</name>
    <dbReference type="NCBI Taxonomy" id="1071"/>
    <lineage>
        <taxon>Bacteria</taxon>
        <taxon>Pseudomonadati</taxon>
        <taxon>Pseudomonadota</taxon>
        <taxon>Alphaproteobacteria</taxon>
        <taxon>Acetobacterales</taxon>
        <taxon>Acetobacteraceae</taxon>
        <taxon>Rhodopila</taxon>
    </lineage>
</organism>
<comment type="similarity">
    <text evidence="1">Belongs to the UPF0337 (CsbD) family.</text>
</comment>
<dbReference type="InterPro" id="IPR008462">
    <property type="entry name" value="CsbD"/>
</dbReference>
<dbReference type="OrthoDB" id="9796058at2"/>
<evidence type="ECO:0000313" key="4">
    <source>
        <dbReference type="EMBL" id="PPQ30418.1"/>
    </source>
</evidence>
<sequence>MDKDRIEGTGHQVKGAIKEAAGKVTGDTKTQAEGAAEKAAGKVQNAVGRLKDSAREALDE</sequence>
<reference evidence="4 5" key="1">
    <citation type="journal article" date="2018" name="Arch. Microbiol.">
        <title>New insights into the metabolic potential of the phototrophic purple bacterium Rhodopila globiformis DSM 161(T) from its draft genome sequence and evidence for a vanadium-dependent nitrogenase.</title>
        <authorList>
            <person name="Imhoff J.F."/>
            <person name="Rahn T."/>
            <person name="Kunzel S."/>
            <person name="Neulinger S.C."/>
        </authorList>
    </citation>
    <scope>NUCLEOTIDE SEQUENCE [LARGE SCALE GENOMIC DNA]</scope>
    <source>
        <strain evidence="4 5">DSM 161</strain>
    </source>
</reference>
<evidence type="ECO:0000256" key="2">
    <source>
        <dbReference type="SAM" id="MobiDB-lite"/>
    </source>
</evidence>
<name>A0A2S6N729_RHOGL</name>
<proteinExistence type="inferred from homology"/>
<dbReference type="AlphaFoldDB" id="A0A2S6N729"/>
<dbReference type="PANTHER" id="PTHR34977">
    <property type="entry name" value="UPF0337 PROTEIN YJBJ"/>
    <property type="match status" value="1"/>
</dbReference>
<keyword evidence="5" id="KW-1185">Reference proteome</keyword>
<dbReference type="RefSeq" id="WP_104520443.1">
    <property type="nucleotide sequence ID" value="NZ_NHRY01000212.1"/>
</dbReference>
<dbReference type="Proteomes" id="UP000239724">
    <property type="component" value="Unassembled WGS sequence"/>
</dbReference>
<feature type="domain" description="CsbD-like" evidence="3">
    <location>
        <begin position="4"/>
        <end position="55"/>
    </location>
</feature>
<evidence type="ECO:0000256" key="1">
    <source>
        <dbReference type="ARBA" id="ARBA00009129"/>
    </source>
</evidence>
<dbReference type="EMBL" id="NHRY01000212">
    <property type="protein sequence ID" value="PPQ30418.1"/>
    <property type="molecule type" value="Genomic_DNA"/>
</dbReference>